<feature type="domain" description="DUF4706" evidence="2">
    <location>
        <begin position="21"/>
        <end position="136"/>
    </location>
</feature>
<accession>A0ABM1E2J9</accession>
<sequence length="324" mass="36063">MYLCPTEIEREMTTREERFRDYFSSINPIARKIINDQEQVKSKYGDAWQTLSIHEQDEIINNNLINAHGKQCGDDGSPTTPYPPSFPKLVLSTGNRVVVDVADCAEDSNSKATGLTWRDEHSTPFSWETMSQMNLRVAGESDSGYKQPANRSEILDMDLDSWHLEDTVLAKKDNPGKLAVSEDLLGQISMSFSKPPPNLAEETDAGRKRVAEYQPSFNRPSKPPPPRPKEAAPPCPDRNKKPGSKSAKNSHKAAPDPVSAFTGGSLFSYVNRDDSSDNVSEVSDTQTQQECPVADEIWNEPLAGFSRQSSTQDTKSGFDFLDNW</sequence>
<evidence type="ECO:0000256" key="1">
    <source>
        <dbReference type="SAM" id="MobiDB-lite"/>
    </source>
</evidence>
<dbReference type="GeneID" id="106808285"/>
<dbReference type="Proteomes" id="UP000695022">
    <property type="component" value="Unplaced"/>
</dbReference>
<feature type="compositionally biased region" description="Polar residues" evidence="1">
    <location>
        <begin position="306"/>
        <end position="315"/>
    </location>
</feature>
<dbReference type="RefSeq" id="XP_014666420.1">
    <property type="nucleotide sequence ID" value="XM_014810934.1"/>
</dbReference>
<reference evidence="4" key="1">
    <citation type="submission" date="2025-08" db="UniProtKB">
        <authorList>
            <consortium name="RefSeq"/>
        </authorList>
    </citation>
    <scope>IDENTIFICATION</scope>
</reference>
<protein>
    <submittedName>
        <fullName evidence="4">Uncharacterized protein C1orf198-like isoform X1</fullName>
    </submittedName>
</protein>
<dbReference type="PANTHER" id="PTHR34394:SF1">
    <property type="entry name" value="SIMILAR TO RIKEN CDNA 2310022B05"/>
    <property type="match status" value="1"/>
</dbReference>
<organism evidence="3 4">
    <name type="scientific">Priapulus caudatus</name>
    <name type="common">Priapulid worm</name>
    <dbReference type="NCBI Taxonomy" id="37621"/>
    <lineage>
        <taxon>Eukaryota</taxon>
        <taxon>Metazoa</taxon>
        <taxon>Ecdysozoa</taxon>
        <taxon>Scalidophora</taxon>
        <taxon>Priapulida</taxon>
        <taxon>Priapulimorpha</taxon>
        <taxon>Priapulimorphida</taxon>
        <taxon>Priapulidae</taxon>
        <taxon>Priapulus</taxon>
    </lineage>
</organism>
<evidence type="ECO:0000313" key="4">
    <source>
        <dbReference type="RefSeq" id="XP_014666420.1"/>
    </source>
</evidence>
<evidence type="ECO:0000259" key="2">
    <source>
        <dbReference type="Pfam" id="PF15797"/>
    </source>
</evidence>
<dbReference type="InterPro" id="IPR031600">
    <property type="entry name" value="DUF4706"/>
</dbReference>
<evidence type="ECO:0000313" key="3">
    <source>
        <dbReference type="Proteomes" id="UP000695022"/>
    </source>
</evidence>
<dbReference type="Pfam" id="PF15797">
    <property type="entry name" value="DUF4706"/>
    <property type="match status" value="1"/>
</dbReference>
<keyword evidence="3" id="KW-1185">Reference proteome</keyword>
<feature type="region of interest" description="Disordered" evidence="1">
    <location>
        <begin position="213"/>
        <end position="290"/>
    </location>
</feature>
<dbReference type="PANTHER" id="PTHR34394">
    <property type="entry name" value="SIMILAR TO RIKEN CDNA 2310022B05"/>
    <property type="match status" value="1"/>
</dbReference>
<feature type="compositionally biased region" description="Pro residues" evidence="1">
    <location>
        <begin position="221"/>
        <end position="236"/>
    </location>
</feature>
<gene>
    <name evidence="4" type="primary">LOC106808285</name>
</gene>
<name>A0ABM1E2J9_PRICU</name>
<proteinExistence type="predicted"/>
<feature type="region of interest" description="Disordered" evidence="1">
    <location>
        <begin position="302"/>
        <end position="324"/>
    </location>
</feature>